<dbReference type="AlphaFoldDB" id="A0A6A6SEA7"/>
<protein>
    <submittedName>
        <fullName evidence="1">Uncharacterized protein</fullName>
    </submittedName>
</protein>
<dbReference type="Proteomes" id="UP000799753">
    <property type="component" value="Unassembled WGS sequence"/>
</dbReference>
<keyword evidence="2" id="KW-1185">Reference proteome</keyword>
<reference evidence="1" key="1">
    <citation type="journal article" date="2020" name="Stud. Mycol.">
        <title>101 Dothideomycetes genomes: a test case for predicting lifestyles and emergence of pathogens.</title>
        <authorList>
            <person name="Haridas S."/>
            <person name="Albert R."/>
            <person name="Binder M."/>
            <person name="Bloem J."/>
            <person name="Labutti K."/>
            <person name="Salamov A."/>
            <person name="Andreopoulos B."/>
            <person name="Baker S."/>
            <person name="Barry K."/>
            <person name="Bills G."/>
            <person name="Bluhm B."/>
            <person name="Cannon C."/>
            <person name="Castanera R."/>
            <person name="Culley D."/>
            <person name="Daum C."/>
            <person name="Ezra D."/>
            <person name="Gonzalez J."/>
            <person name="Henrissat B."/>
            <person name="Kuo A."/>
            <person name="Liang C."/>
            <person name="Lipzen A."/>
            <person name="Lutzoni F."/>
            <person name="Magnuson J."/>
            <person name="Mondo S."/>
            <person name="Nolan M."/>
            <person name="Ohm R."/>
            <person name="Pangilinan J."/>
            <person name="Park H.-J."/>
            <person name="Ramirez L."/>
            <person name="Alfaro M."/>
            <person name="Sun H."/>
            <person name="Tritt A."/>
            <person name="Yoshinaga Y."/>
            <person name="Zwiers L.-H."/>
            <person name="Turgeon B."/>
            <person name="Goodwin S."/>
            <person name="Spatafora J."/>
            <person name="Crous P."/>
            <person name="Grigoriev I."/>
        </authorList>
    </citation>
    <scope>NUCLEOTIDE SEQUENCE</scope>
    <source>
        <strain evidence="1">CBS 473.64</strain>
    </source>
</reference>
<name>A0A6A6SEA7_9PLEO</name>
<proteinExistence type="predicted"/>
<gene>
    <name evidence="1" type="ORF">P280DRAFT_466024</name>
</gene>
<evidence type="ECO:0000313" key="2">
    <source>
        <dbReference type="Proteomes" id="UP000799753"/>
    </source>
</evidence>
<organism evidence="1 2">
    <name type="scientific">Massarina eburnea CBS 473.64</name>
    <dbReference type="NCBI Taxonomy" id="1395130"/>
    <lineage>
        <taxon>Eukaryota</taxon>
        <taxon>Fungi</taxon>
        <taxon>Dikarya</taxon>
        <taxon>Ascomycota</taxon>
        <taxon>Pezizomycotina</taxon>
        <taxon>Dothideomycetes</taxon>
        <taxon>Pleosporomycetidae</taxon>
        <taxon>Pleosporales</taxon>
        <taxon>Massarineae</taxon>
        <taxon>Massarinaceae</taxon>
        <taxon>Massarina</taxon>
    </lineage>
</organism>
<dbReference type="EMBL" id="MU006778">
    <property type="protein sequence ID" value="KAF2644748.1"/>
    <property type="molecule type" value="Genomic_DNA"/>
</dbReference>
<accession>A0A6A6SEA7</accession>
<sequence>MAAASVARRHGRSVVDDGVGTCCCVVRHNSLTMCGLAAMGPPALQLPQSNVVRDRFTTPAAQRPPLTKLLFRSIRESHAGSVCCCCCFELDSASTIMVINHYRVDPLLEY</sequence>
<evidence type="ECO:0000313" key="1">
    <source>
        <dbReference type="EMBL" id="KAF2644748.1"/>
    </source>
</evidence>